<dbReference type="PANTHER" id="PTHR13605">
    <property type="entry name" value="ER MEMBRANE PROTEIN COMPLEX SUBUNIT 7"/>
    <property type="match status" value="1"/>
</dbReference>
<proteinExistence type="predicted"/>
<evidence type="ECO:0000256" key="5">
    <source>
        <dbReference type="ARBA" id="ARBA00023136"/>
    </source>
</evidence>
<organism evidence="10 11">
    <name type="scientific">Antrodiella citrinella</name>
    <dbReference type="NCBI Taxonomy" id="2447956"/>
    <lineage>
        <taxon>Eukaryota</taxon>
        <taxon>Fungi</taxon>
        <taxon>Dikarya</taxon>
        <taxon>Basidiomycota</taxon>
        <taxon>Agaricomycotina</taxon>
        <taxon>Agaricomycetes</taxon>
        <taxon>Polyporales</taxon>
        <taxon>Steccherinaceae</taxon>
        <taxon>Antrodiella</taxon>
    </lineage>
</organism>
<dbReference type="PANTHER" id="PTHR13605:SF4">
    <property type="entry name" value="ER MEMBRANE PROTEIN COMPLEX SUBUNIT 7"/>
    <property type="match status" value="1"/>
</dbReference>
<keyword evidence="4 7" id="KW-1133">Transmembrane helix</keyword>
<reference evidence="10 11" key="1">
    <citation type="submission" date="2019-02" db="EMBL/GenBank/DDBJ databases">
        <title>Genome sequencing of the rare red list fungi Antrodiella citrinella (Flaviporus citrinellus).</title>
        <authorList>
            <person name="Buettner E."/>
            <person name="Kellner H."/>
        </authorList>
    </citation>
    <scope>NUCLEOTIDE SEQUENCE [LARGE SCALE GENOMIC DNA]</scope>
    <source>
        <strain evidence="10 11">DSM 108506</strain>
    </source>
</reference>
<evidence type="ECO:0000313" key="11">
    <source>
        <dbReference type="Proteomes" id="UP000308730"/>
    </source>
</evidence>
<dbReference type="AlphaFoldDB" id="A0A4S4N4X9"/>
<evidence type="ECO:0000256" key="2">
    <source>
        <dbReference type="ARBA" id="ARBA00022692"/>
    </source>
</evidence>
<keyword evidence="11" id="KW-1185">Reference proteome</keyword>
<sequence>MRLPSSLLLLASSFCSALALDLKGQILWNDVCPGKLCHHTEGQARVQLDDGRLHSGITRDGRFTIPNVPKGIYILEVVAHDHVFDKLRIDVVETELLPEVRPYIPGTPLSPPAQVLLSYPIVLYARAAYDFYIPRQSFNVLAMFQNPMMLMMVFTGVMVLAMPYLMKNMDPEALQDFGKHQSKIAEVQNAFQSGDIKSGFSAIMNSGEEEPRSSGSAPAARQGTPTSRNRAPKNKRR</sequence>
<comment type="caution">
    <text evidence="10">The sequence shown here is derived from an EMBL/GenBank/DDBJ whole genome shotgun (WGS) entry which is preliminary data.</text>
</comment>
<dbReference type="OrthoDB" id="27095at2759"/>
<feature type="domain" description="ER membrane protein complex subunit 7 beta-sandwich" evidence="9">
    <location>
        <begin position="44"/>
        <end position="151"/>
    </location>
</feature>
<evidence type="ECO:0000313" key="10">
    <source>
        <dbReference type="EMBL" id="THH34112.1"/>
    </source>
</evidence>
<evidence type="ECO:0000256" key="1">
    <source>
        <dbReference type="ARBA" id="ARBA00004167"/>
    </source>
</evidence>
<dbReference type="Proteomes" id="UP000308730">
    <property type="component" value="Unassembled WGS sequence"/>
</dbReference>
<dbReference type="EMBL" id="SGPM01000001">
    <property type="protein sequence ID" value="THH34112.1"/>
    <property type="molecule type" value="Genomic_DNA"/>
</dbReference>
<evidence type="ECO:0000256" key="3">
    <source>
        <dbReference type="ARBA" id="ARBA00022729"/>
    </source>
</evidence>
<protein>
    <recommendedName>
        <fullName evidence="9">ER membrane protein complex subunit 7 beta-sandwich domain-containing protein</fullName>
    </recommendedName>
</protein>
<evidence type="ECO:0000256" key="7">
    <source>
        <dbReference type="SAM" id="Phobius"/>
    </source>
</evidence>
<dbReference type="InterPro" id="IPR019008">
    <property type="entry name" value="Beta_sandwich_EMC7"/>
</dbReference>
<feature type="chain" id="PRO_5020766219" description="ER membrane protein complex subunit 7 beta-sandwich domain-containing protein" evidence="8">
    <location>
        <begin position="20"/>
        <end position="237"/>
    </location>
</feature>
<evidence type="ECO:0000256" key="4">
    <source>
        <dbReference type="ARBA" id="ARBA00022989"/>
    </source>
</evidence>
<evidence type="ECO:0000256" key="6">
    <source>
        <dbReference type="SAM" id="MobiDB-lite"/>
    </source>
</evidence>
<evidence type="ECO:0000259" key="9">
    <source>
        <dbReference type="Pfam" id="PF09430"/>
    </source>
</evidence>
<keyword evidence="2 7" id="KW-0812">Transmembrane</keyword>
<feature type="transmembrane region" description="Helical" evidence="7">
    <location>
        <begin position="148"/>
        <end position="166"/>
    </location>
</feature>
<keyword evidence="3 8" id="KW-0732">Signal</keyword>
<dbReference type="InterPro" id="IPR039163">
    <property type="entry name" value="EMC7"/>
</dbReference>
<comment type="subcellular location">
    <subcellularLocation>
        <location evidence="1">Membrane</location>
        <topology evidence="1">Single-pass membrane protein</topology>
    </subcellularLocation>
</comment>
<evidence type="ECO:0000256" key="8">
    <source>
        <dbReference type="SAM" id="SignalP"/>
    </source>
</evidence>
<accession>A0A4S4N4X9</accession>
<feature type="signal peptide" evidence="8">
    <location>
        <begin position="1"/>
        <end position="19"/>
    </location>
</feature>
<dbReference type="GO" id="GO:0072546">
    <property type="term" value="C:EMC complex"/>
    <property type="evidence" value="ECO:0007669"/>
    <property type="project" value="TreeGrafter"/>
</dbReference>
<feature type="region of interest" description="Disordered" evidence="6">
    <location>
        <begin position="202"/>
        <end position="237"/>
    </location>
</feature>
<dbReference type="Pfam" id="PF09430">
    <property type="entry name" value="EMC7_beta-sandw"/>
    <property type="match status" value="1"/>
</dbReference>
<gene>
    <name evidence="10" type="ORF">EUX98_g31</name>
</gene>
<keyword evidence="5 7" id="KW-0472">Membrane</keyword>
<name>A0A4S4N4X9_9APHY</name>